<dbReference type="OrthoDB" id="4023747at2759"/>
<proteinExistence type="predicted"/>
<organism evidence="1 2">
    <name type="scientific">Candida parapsilosis</name>
    <name type="common">Yeast</name>
    <dbReference type="NCBI Taxonomy" id="5480"/>
    <lineage>
        <taxon>Eukaryota</taxon>
        <taxon>Fungi</taxon>
        <taxon>Dikarya</taxon>
        <taxon>Ascomycota</taxon>
        <taxon>Saccharomycotina</taxon>
        <taxon>Pichiomycetes</taxon>
        <taxon>Debaryomycetaceae</taxon>
        <taxon>Candida/Lodderomyces clade</taxon>
        <taxon>Candida</taxon>
    </lineage>
</organism>
<dbReference type="EMBL" id="JABWAB010000004">
    <property type="protein sequence ID" value="KAF6052291.1"/>
    <property type="molecule type" value="Genomic_DNA"/>
</dbReference>
<evidence type="ECO:0000313" key="2">
    <source>
        <dbReference type="Proteomes" id="UP000590412"/>
    </source>
</evidence>
<sequence length="270" mass="31536">MDQLVKYLTGNTFKVYRASGLPFTNPLSKQDRDTISVQLAKCLYQIYNRNRSKYDEDFVVRYNSYRAIQQEIGITSGSFDDIQFVNIKSRNGRLLPRQTLVFSRKGDQETILLNRVTSNREINECLLHTLQSLTNTLFVDYIFPPHFIPSLINKLSPFFENDLRLVYEIHQTELLNNVEIDIDYPDVKLLRLDSSGDHLYESICRFMYNSSKIRFDRLSIKKFVSDVMNICNDGRVRFNTVDVDKNELFILELIGKIHSAVGEYSAKWTV</sequence>
<evidence type="ECO:0000313" key="1">
    <source>
        <dbReference type="EMBL" id="KAF6052291.1"/>
    </source>
</evidence>
<accession>A0A8X7NJ43</accession>
<dbReference type="AlphaFoldDB" id="A0A8X7NJ43"/>
<gene>
    <name evidence="1" type="ORF">FOB60_002547</name>
</gene>
<name>A0A8X7NJ43_CANPA</name>
<comment type="caution">
    <text evidence="1">The sequence shown here is derived from an EMBL/GenBank/DDBJ whole genome shotgun (WGS) entry which is preliminary data.</text>
</comment>
<protein>
    <submittedName>
        <fullName evidence="1">Uncharacterized protein</fullName>
    </submittedName>
</protein>
<reference evidence="1" key="1">
    <citation type="submission" date="2020-03" db="EMBL/GenBank/DDBJ databases">
        <title>FDA dAtabase for Regulatory Grade micrObial Sequences (FDA-ARGOS): Supporting development and validation of Infectious Disease Dx tests.</title>
        <authorList>
            <person name="Campos J."/>
            <person name="Goldberg B."/>
            <person name="Tallon L."/>
            <person name="Sadzewicz L."/>
            <person name="Vavikolanu K."/>
            <person name="Mehta A."/>
            <person name="Aluvathingal J."/>
            <person name="Nadendla S."/>
            <person name="Nandy P."/>
            <person name="Geyer C."/>
            <person name="Yan Y."/>
            <person name="Sichtig H."/>
        </authorList>
    </citation>
    <scope>NUCLEOTIDE SEQUENCE [LARGE SCALE GENOMIC DNA]</scope>
    <source>
        <strain evidence="1">FDAARGOS_652</strain>
    </source>
</reference>
<dbReference type="Proteomes" id="UP000590412">
    <property type="component" value="Unassembled WGS sequence"/>
</dbReference>